<evidence type="ECO:0000313" key="1">
    <source>
        <dbReference type="EMBL" id="KAF0709464.1"/>
    </source>
</evidence>
<dbReference type="OrthoDB" id="193242at2759"/>
<reference evidence="1" key="1">
    <citation type="submission" date="2019-06" db="EMBL/GenBank/DDBJ databases">
        <title>Genomics analysis of Aphanomyces spp. identifies a new class of oomycete effector associated with host adaptation.</title>
        <authorList>
            <person name="Gaulin E."/>
        </authorList>
    </citation>
    <scope>NUCLEOTIDE SEQUENCE</scope>
    <source>
        <strain evidence="1">CBS 578.67</strain>
    </source>
</reference>
<feature type="non-terminal residue" evidence="1">
    <location>
        <position position="1"/>
    </location>
</feature>
<accession>A0A6A4Z6F7</accession>
<dbReference type="AlphaFoldDB" id="A0A6A4Z6F7"/>
<name>A0A6A4Z6F7_9STRA</name>
<protein>
    <submittedName>
        <fullName evidence="1">Uncharacterized protein</fullName>
    </submittedName>
</protein>
<sequence length="179" mass="20350">MFHNIQTADDIPAYEAYWCREIRESSKRTKSKGKGTFIVKAYRDGFNVGALPYSLVTAVDMGSFGCMSFQMLSGQELIPTDINQIVVLGHMHKAATWTDDKLSQRIETFIVDEDAQDLVKRLLWHARHQSRGNTLRRICTKSEDNRKQVRIAVKNRGVAQPIAGTDDFGYDCVNFATWT</sequence>
<organism evidence="1">
    <name type="scientific">Aphanomyces stellatus</name>
    <dbReference type="NCBI Taxonomy" id="120398"/>
    <lineage>
        <taxon>Eukaryota</taxon>
        <taxon>Sar</taxon>
        <taxon>Stramenopiles</taxon>
        <taxon>Oomycota</taxon>
        <taxon>Saprolegniomycetes</taxon>
        <taxon>Saprolegniales</taxon>
        <taxon>Verrucalvaceae</taxon>
        <taxon>Aphanomyces</taxon>
    </lineage>
</organism>
<proteinExistence type="predicted"/>
<gene>
    <name evidence="1" type="ORF">As57867_005899</name>
</gene>
<dbReference type="EMBL" id="VJMH01002255">
    <property type="protein sequence ID" value="KAF0709464.1"/>
    <property type="molecule type" value="Genomic_DNA"/>
</dbReference>
<dbReference type="Gene3D" id="1.10.510.10">
    <property type="entry name" value="Transferase(Phosphotransferase) domain 1"/>
    <property type="match status" value="1"/>
</dbReference>
<comment type="caution">
    <text evidence="1">The sequence shown here is derived from an EMBL/GenBank/DDBJ whole genome shotgun (WGS) entry which is preliminary data.</text>
</comment>